<reference evidence="1 2" key="1">
    <citation type="journal article" date="2011" name="Stand. Genomic Sci.">
        <title>Complete genome sequence of Syntrophobotulus glycolicus type strain (FlGlyR).</title>
        <authorList>
            <person name="Han C."/>
            <person name="Mwirichia R."/>
            <person name="Chertkov O."/>
            <person name="Held B."/>
            <person name="Lapidus A."/>
            <person name="Nolan M."/>
            <person name="Lucas S."/>
            <person name="Hammon N."/>
            <person name="Deshpande S."/>
            <person name="Cheng J.F."/>
            <person name="Tapia R."/>
            <person name="Goodwin L."/>
            <person name="Pitluck S."/>
            <person name="Huntemann M."/>
            <person name="Liolios K."/>
            <person name="Ivanova N."/>
            <person name="Pagani I."/>
            <person name="Mavromatis K."/>
            <person name="Ovchinikova G."/>
            <person name="Pati A."/>
            <person name="Chen A."/>
            <person name="Palaniappan K."/>
            <person name="Land M."/>
            <person name="Hauser L."/>
            <person name="Brambilla E.M."/>
            <person name="Rohde M."/>
            <person name="Spring S."/>
            <person name="Sikorski J."/>
            <person name="Goker M."/>
            <person name="Woyke T."/>
            <person name="Bristow J."/>
            <person name="Eisen J.A."/>
            <person name="Markowitz V."/>
            <person name="Hugenholtz P."/>
            <person name="Kyrpides N.C."/>
            <person name="Klenk H.P."/>
            <person name="Detter J.C."/>
        </authorList>
    </citation>
    <scope>NUCLEOTIDE SEQUENCE [LARGE SCALE GENOMIC DNA]</scope>
    <source>
        <strain evidence="2">DSM 8271 / FlGlyR</strain>
    </source>
</reference>
<dbReference type="PANTHER" id="PTHR48228">
    <property type="entry name" value="SUCCINYL-COA--D-CITRAMALATE COA-TRANSFERASE"/>
    <property type="match status" value="1"/>
</dbReference>
<dbReference type="SUPFAM" id="SSF89796">
    <property type="entry name" value="CoA-transferase family III (CaiB/BaiF)"/>
    <property type="match status" value="1"/>
</dbReference>
<dbReference type="STRING" id="645991.Sgly_1128"/>
<dbReference type="Gene3D" id="3.40.50.10540">
    <property type="entry name" value="Crotonobetainyl-coa:carnitine coa-transferase, domain 1"/>
    <property type="match status" value="1"/>
</dbReference>
<accession>F0SU70</accession>
<evidence type="ECO:0000313" key="2">
    <source>
        <dbReference type="Proteomes" id="UP000007488"/>
    </source>
</evidence>
<dbReference type="HOGENOM" id="CLU_033975_2_1_9"/>
<dbReference type="Pfam" id="PF02515">
    <property type="entry name" value="CoA_transf_3"/>
    <property type="match status" value="1"/>
</dbReference>
<keyword evidence="1" id="KW-0808">Transferase</keyword>
<sequence length="406" mass="45137">MENNKPLNGIKVIDFSQVVAGPGCARILADWGASVIKVETVDGEFMRSFGKQVNVPVQPDEMPLFEIFNANKRDIALDIKTETGREIFFRLLADTDVLISNMRERSMKKMGLDYDSLKERFPGLIYACITGYGDTGPRADDPGFDQTSFWSASGFLNSWRIDVPGSYPIYPPGAVGDTITGTALFGGICAALINKLRTGKGDRVMNSLYSTACWVQGQAIVATQYGYQLPKKRYTDANPTILPYQCRDGEWIALSASPIMKHIGNLFAVLGLEEFTGDERFGSDVLVMRNCETIIRAFEEKFILEDFAHWAGVLKERDIPFTRLAHIKDIATDEQIWANGWLEKREFPSGKTVGLIRPPLQSRNLGQTAYNPAPKLGEHTVEILRELGYSEQAIAEMLQAGAVKSQ</sequence>
<dbReference type="GO" id="GO:0033608">
    <property type="term" value="F:formyl-CoA transferase activity"/>
    <property type="evidence" value="ECO:0007669"/>
    <property type="project" value="UniProtKB-EC"/>
</dbReference>
<dbReference type="InterPro" id="IPR050509">
    <property type="entry name" value="CoA-transferase_III"/>
</dbReference>
<dbReference type="InterPro" id="IPR023606">
    <property type="entry name" value="CoA-Trfase_III_dom_1_sf"/>
</dbReference>
<dbReference type="AlphaFoldDB" id="F0SU70"/>
<dbReference type="eggNOG" id="COG1804">
    <property type="taxonomic scope" value="Bacteria"/>
</dbReference>
<dbReference type="EMBL" id="CP002547">
    <property type="protein sequence ID" value="ADY55453.1"/>
    <property type="molecule type" value="Genomic_DNA"/>
</dbReference>
<dbReference type="KEGG" id="sgy:Sgly_1128"/>
<dbReference type="InterPro" id="IPR003673">
    <property type="entry name" value="CoA-Trfase_fam_III"/>
</dbReference>
<gene>
    <name evidence="1" type="ordered locus">Sgly_1128</name>
</gene>
<name>F0SU70_SYNGF</name>
<protein>
    <submittedName>
        <fullName evidence="1">Formyl-CoA transferase</fullName>
        <ecNumber evidence="1">2.8.3.16</ecNumber>
    </submittedName>
</protein>
<dbReference type="EC" id="2.8.3.16" evidence="1"/>
<organism evidence="1 2">
    <name type="scientific">Syntrophobotulus glycolicus (strain DSM 8271 / FlGlyR)</name>
    <dbReference type="NCBI Taxonomy" id="645991"/>
    <lineage>
        <taxon>Bacteria</taxon>
        <taxon>Bacillati</taxon>
        <taxon>Bacillota</taxon>
        <taxon>Clostridia</taxon>
        <taxon>Eubacteriales</taxon>
        <taxon>Desulfitobacteriaceae</taxon>
        <taxon>Syntrophobotulus</taxon>
    </lineage>
</organism>
<keyword evidence="2" id="KW-1185">Reference proteome</keyword>
<proteinExistence type="predicted"/>
<dbReference type="OrthoDB" id="9797653at2"/>
<dbReference type="Proteomes" id="UP000007488">
    <property type="component" value="Chromosome"/>
</dbReference>
<dbReference type="PANTHER" id="PTHR48228:SF2">
    <property type="entry name" value="E-CINNAMOYL-COA:R-PHENYLLACTATE COA TRANSFERASE LARGE SUBUNIT"/>
    <property type="match status" value="1"/>
</dbReference>
<reference evidence="2" key="2">
    <citation type="submission" date="2011-02" db="EMBL/GenBank/DDBJ databases">
        <title>The complete genome of Syntrophobotulus glycolicus DSM 8271.</title>
        <authorList>
            <person name="Lucas S."/>
            <person name="Copeland A."/>
            <person name="Lapidus A."/>
            <person name="Bruce D."/>
            <person name="Goodwin L."/>
            <person name="Pitluck S."/>
            <person name="Kyrpides N."/>
            <person name="Mavromatis K."/>
            <person name="Pagani I."/>
            <person name="Ivanova N."/>
            <person name="Mikhailova N."/>
            <person name="Chertkov O."/>
            <person name="Held B."/>
            <person name="Detter J.C."/>
            <person name="Tapia R."/>
            <person name="Han C."/>
            <person name="Land M."/>
            <person name="Hauser L."/>
            <person name="Markowitz V."/>
            <person name="Cheng J.-F."/>
            <person name="Hugenholtz P."/>
            <person name="Woyke T."/>
            <person name="Wu D."/>
            <person name="Spring S."/>
            <person name="Schroeder M."/>
            <person name="Brambilla E."/>
            <person name="Klenk H.-P."/>
            <person name="Eisen J.A."/>
        </authorList>
    </citation>
    <scope>NUCLEOTIDE SEQUENCE [LARGE SCALE GENOMIC DNA]</scope>
    <source>
        <strain evidence="2">DSM 8271 / FlGlyR</strain>
    </source>
</reference>
<evidence type="ECO:0000313" key="1">
    <source>
        <dbReference type="EMBL" id="ADY55453.1"/>
    </source>
</evidence>
<dbReference type="InterPro" id="IPR044855">
    <property type="entry name" value="CoA-Trfase_III_dom3_sf"/>
</dbReference>
<dbReference type="RefSeq" id="WP_013624323.1">
    <property type="nucleotide sequence ID" value="NC_015172.1"/>
</dbReference>
<dbReference type="Gene3D" id="3.30.1540.10">
    <property type="entry name" value="formyl-coa transferase, domain 3"/>
    <property type="match status" value="1"/>
</dbReference>